<keyword evidence="3" id="KW-1185">Reference proteome</keyword>
<dbReference type="AlphaFoldDB" id="A0A931GEM8"/>
<evidence type="ECO:0000313" key="2">
    <source>
        <dbReference type="EMBL" id="MBG0835483.1"/>
    </source>
</evidence>
<proteinExistence type="predicted"/>
<organism evidence="2 3">
    <name type="scientific">Pseudomonas chaetocerotis</name>
    <dbReference type="NCBI Taxonomy" id="2758695"/>
    <lineage>
        <taxon>Bacteria</taxon>
        <taxon>Pseudomonadati</taxon>
        <taxon>Pseudomonadota</taxon>
        <taxon>Gammaproteobacteria</taxon>
        <taxon>Pseudomonadales</taxon>
        <taxon>Pseudomonadaceae</taxon>
        <taxon>Pseudomonas</taxon>
    </lineage>
</organism>
<comment type="caution">
    <text evidence="2">The sequence shown here is derived from an EMBL/GenBank/DDBJ whole genome shotgun (WGS) entry which is preliminary data.</text>
</comment>
<dbReference type="Pfam" id="PF18909">
    <property type="entry name" value="dGTP_diPhyd_N"/>
    <property type="match status" value="1"/>
</dbReference>
<dbReference type="EMBL" id="JACFYX010000008">
    <property type="protein sequence ID" value="MBG0835483.1"/>
    <property type="molecule type" value="Genomic_DNA"/>
</dbReference>
<evidence type="ECO:0000313" key="3">
    <source>
        <dbReference type="Proteomes" id="UP000596932"/>
    </source>
</evidence>
<accession>A0A931GEM8</accession>
<gene>
    <name evidence="2" type="ORF">H3221_10205</name>
</gene>
<protein>
    <recommendedName>
        <fullName evidence="1">dATP/dGTP diphosphohydrolase N-terminal domain-containing protein</fullName>
    </recommendedName>
</protein>
<feature type="domain" description="dATP/dGTP diphosphohydrolase N-terminal" evidence="1">
    <location>
        <begin position="26"/>
        <end position="124"/>
    </location>
</feature>
<dbReference type="InterPro" id="IPR044038">
    <property type="entry name" value="dATP/dGTP_diPOhydrolase_N"/>
</dbReference>
<name>A0A931GEM8_9PSED</name>
<evidence type="ECO:0000259" key="1">
    <source>
        <dbReference type="Pfam" id="PF18909"/>
    </source>
</evidence>
<dbReference type="Proteomes" id="UP000596932">
    <property type="component" value="Unassembled WGS sequence"/>
</dbReference>
<reference evidence="2" key="1">
    <citation type="submission" date="2020-07" db="EMBL/GenBank/DDBJ databases">
        <title>Pseudomonas chaetoceroseae sp. nov., a new member of the Pseudomonas oleovorans group isolated from a culture of Chaetoceros calcitrans.</title>
        <authorList>
            <person name="Girard L."/>
            <person name="Lood C."/>
            <person name="De Mot R."/>
            <person name="Baudart J."/>
        </authorList>
    </citation>
    <scope>NUCLEOTIDE SEQUENCE</scope>
    <source>
        <strain evidence="2">536</strain>
    </source>
</reference>
<sequence length="164" mass="17627">MRVPAAYGVRGFDDGGDQVGELKETNPKDAIGSKKLPLHLWPTTATAMGCLGLMDGAMKYGRANWRKAGVRASIYFDAANRHLAAWFEGEEADPDSGLPHLAHALACLAIIVDADAAGLLVDDRQTKGGHRALINALTQHVPRLQGVHADRSPKHFTIADNEQP</sequence>